<feature type="non-terminal residue" evidence="1">
    <location>
        <position position="1"/>
    </location>
</feature>
<feature type="non-terminal residue" evidence="1">
    <location>
        <position position="150"/>
    </location>
</feature>
<sequence>PADPSVKHRCITMDRRWITDPLREPPMVCQLRNREVGTNTRQRKGKAAERRCVLTNCRYSINRDRFRRFASRVQRITDGTPVHFLKWLQSTEWTPHYISGSRIKTEDSPLNRQYTLKLPSFLSHISEKAVVRGLLLRLAGASLMMVVLYM</sequence>
<evidence type="ECO:0000313" key="1">
    <source>
        <dbReference type="EMBL" id="MCE3052287.1"/>
    </source>
</evidence>
<organism evidence="1 2">
    <name type="scientific">Datura stramonium</name>
    <name type="common">Jimsonweed</name>
    <name type="synonym">Common thornapple</name>
    <dbReference type="NCBI Taxonomy" id="4076"/>
    <lineage>
        <taxon>Eukaryota</taxon>
        <taxon>Viridiplantae</taxon>
        <taxon>Streptophyta</taxon>
        <taxon>Embryophyta</taxon>
        <taxon>Tracheophyta</taxon>
        <taxon>Spermatophyta</taxon>
        <taxon>Magnoliopsida</taxon>
        <taxon>eudicotyledons</taxon>
        <taxon>Gunneridae</taxon>
        <taxon>Pentapetalae</taxon>
        <taxon>asterids</taxon>
        <taxon>lamiids</taxon>
        <taxon>Solanales</taxon>
        <taxon>Solanaceae</taxon>
        <taxon>Solanoideae</taxon>
        <taxon>Datureae</taxon>
        <taxon>Datura</taxon>
    </lineage>
</organism>
<keyword evidence="2" id="KW-1185">Reference proteome</keyword>
<protein>
    <submittedName>
        <fullName evidence="1">Uncharacterized protein</fullName>
    </submittedName>
</protein>
<dbReference type="EMBL" id="JACEIK010009389">
    <property type="protein sequence ID" value="MCE3052287.1"/>
    <property type="molecule type" value="Genomic_DNA"/>
</dbReference>
<comment type="caution">
    <text evidence="1">The sequence shown here is derived from an EMBL/GenBank/DDBJ whole genome shotgun (WGS) entry which is preliminary data.</text>
</comment>
<gene>
    <name evidence="1" type="ORF">HAX54_052090</name>
</gene>
<reference evidence="1 2" key="1">
    <citation type="journal article" date="2021" name="BMC Genomics">
        <title>Datura genome reveals duplications of psychoactive alkaloid biosynthetic genes and high mutation rate following tissue culture.</title>
        <authorList>
            <person name="Rajewski A."/>
            <person name="Carter-House D."/>
            <person name="Stajich J."/>
            <person name="Litt A."/>
        </authorList>
    </citation>
    <scope>NUCLEOTIDE SEQUENCE [LARGE SCALE GENOMIC DNA]</scope>
    <source>
        <strain evidence="1">AR-01</strain>
    </source>
</reference>
<accession>A0ABS8WQE3</accession>
<name>A0ABS8WQE3_DATST</name>
<evidence type="ECO:0000313" key="2">
    <source>
        <dbReference type="Proteomes" id="UP000823775"/>
    </source>
</evidence>
<dbReference type="Proteomes" id="UP000823775">
    <property type="component" value="Unassembled WGS sequence"/>
</dbReference>
<proteinExistence type="predicted"/>